<evidence type="ECO:0000313" key="1">
    <source>
        <dbReference type="EMBL" id="RVU26421.1"/>
    </source>
</evidence>
<keyword evidence="2" id="KW-1185">Reference proteome</keyword>
<dbReference type="SUPFAM" id="SSF53474">
    <property type="entry name" value="alpha/beta-Hydrolases"/>
    <property type="match status" value="1"/>
</dbReference>
<dbReference type="GO" id="GO:0016787">
    <property type="term" value="F:hydrolase activity"/>
    <property type="evidence" value="ECO:0007669"/>
    <property type="project" value="UniProtKB-KW"/>
</dbReference>
<dbReference type="OrthoDB" id="1117154at2"/>
<organism evidence="1 2">
    <name type="scientific">Sandaracinomonas limnophila</name>
    <dbReference type="NCBI Taxonomy" id="1862386"/>
    <lineage>
        <taxon>Bacteria</taxon>
        <taxon>Pseudomonadati</taxon>
        <taxon>Bacteroidota</taxon>
        <taxon>Cytophagia</taxon>
        <taxon>Cytophagales</taxon>
        <taxon>Flectobacillaceae</taxon>
        <taxon>Sandaracinomonas</taxon>
    </lineage>
</organism>
<protein>
    <submittedName>
        <fullName evidence="1">Alpha/beta hydrolase</fullName>
    </submittedName>
</protein>
<dbReference type="AlphaFoldDB" id="A0A437PVY0"/>
<keyword evidence="1" id="KW-0378">Hydrolase</keyword>
<dbReference type="InterPro" id="IPR029058">
    <property type="entry name" value="AB_hydrolase_fold"/>
</dbReference>
<sequence>MKVFKNFLLTGSLAHLLVLTLLTFTSFSQIERKDFGPLKGGTYQVLVPKNWNKKLVMYAHGYQFQGQKPQDSNVGLEKRLEVILNKGFAIAASDYPEVGFVLPEGIEATEELRQAFVKNMGKPDSTFMMGHSMGGGITVGTLEYFGDNYNGGLPLCPLASRPYLQCRKEYDMYSTFNGLFPGIVPSLKDIFNVNSSVGYVNLREAGPKIGQIMKSIMDKDSTLAFAFAKRFDLKLKDLGGALFFNQNVLRDLAIRYNGNPFDNMQTVYIGFPDDLKVNKLAERLPATQDPNKVLGRLDRNGKINKPMLLVHTIYDQLIPASYAVTNIENMIHTQQRDQYFTVKYTNGQAHCAFTPQQTAAAFDMMRNWVKTGVKPAGGFLE</sequence>
<evidence type="ECO:0000313" key="2">
    <source>
        <dbReference type="Proteomes" id="UP000282832"/>
    </source>
</evidence>
<comment type="caution">
    <text evidence="1">The sequence shown here is derived from an EMBL/GenBank/DDBJ whole genome shotgun (WGS) entry which is preliminary data.</text>
</comment>
<gene>
    <name evidence="1" type="ORF">EOJ36_00035</name>
</gene>
<dbReference type="Proteomes" id="UP000282832">
    <property type="component" value="Unassembled WGS sequence"/>
</dbReference>
<dbReference type="EMBL" id="SACY01000001">
    <property type="protein sequence ID" value="RVU26421.1"/>
    <property type="molecule type" value="Genomic_DNA"/>
</dbReference>
<dbReference type="RefSeq" id="WP_127801974.1">
    <property type="nucleotide sequence ID" value="NZ_SACY01000001.1"/>
</dbReference>
<dbReference type="Gene3D" id="3.40.50.1820">
    <property type="entry name" value="alpha/beta hydrolase"/>
    <property type="match status" value="1"/>
</dbReference>
<reference evidence="1 2" key="1">
    <citation type="submission" date="2019-01" db="EMBL/GenBank/DDBJ databases">
        <authorList>
            <person name="Chen W.-M."/>
        </authorList>
    </citation>
    <scope>NUCLEOTIDE SEQUENCE [LARGE SCALE GENOMIC DNA]</scope>
    <source>
        <strain evidence="1 2">FSY-15</strain>
    </source>
</reference>
<name>A0A437PVY0_9BACT</name>
<proteinExistence type="predicted"/>
<accession>A0A437PVY0</accession>